<dbReference type="SUPFAM" id="SSF53448">
    <property type="entry name" value="Nucleotide-diphospho-sugar transferases"/>
    <property type="match status" value="1"/>
</dbReference>
<dbReference type="EMBL" id="CP000563">
    <property type="protein sequence ID" value="ABN62364.1"/>
    <property type="molecule type" value="Genomic_DNA"/>
</dbReference>
<dbReference type="STRING" id="325240.Sbal_2881"/>
<sequence>MKISVIIPAFNAEKTIEESINSVFLQDMNELIEIIVINDGSTDLTVNVVNKIIEQNPLSKIIILNQNNQGVATARNNGVNKAIGEYIAFLDSDDVWEKYKLKRQADFLDMHLNFALVAGNFNGLGADFTLLKKIESDNSYYEVTFDNLLLKHYFQPSTVLLRKDIFVKVGGFKSGMTHAEEGLLFFKLAYSHKCALDKNITINYGNGKHAFGDSGLASNLRKMQFGELYNLCCIYRENKISVLRFIFLFFYSCAKFVRRVFIKEIILPFRR</sequence>
<dbReference type="KEGG" id="sbl:Sbal_2881"/>
<dbReference type="PANTHER" id="PTHR43685:SF2">
    <property type="entry name" value="GLYCOSYLTRANSFERASE 2-LIKE DOMAIN-CONTAINING PROTEIN"/>
    <property type="match status" value="1"/>
</dbReference>
<protein>
    <submittedName>
        <fullName evidence="2">Glycosyl transferase, family 2</fullName>
    </submittedName>
</protein>
<dbReference type="InterPro" id="IPR001173">
    <property type="entry name" value="Glyco_trans_2-like"/>
</dbReference>
<proteinExistence type="predicted"/>
<evidence type="ECO:0000259" key="1">
    <source>
        <dbReference type="Pfam" id="PF00535"/>
    </source>
</evidence>
<dbReference type="PANTHER" id="PTHR43685">
    <property type="entry name" value="GLYCOSYLTRANSFERASE"/>
    <property type="match status" value="1"/>
</dbReference>
<dbReference type="CDD" id="cd00761">
    <property type="entry name" value="Glyco_tranf_GTA_type"/>
    <property type="match status" value="1"/>
</dbReference>
<feature type="domain" description="Glycosyltransferase 2-like" evidence="1">
    <location>
        <begin position="4"/>
        <end position="166"/>
    </location>
</feature>
<dbReference type="Pfam" id="PF00535">
    <property type="entry name" value="Glycos_transf_2"/>
    <property type="match status" value="1"/>
</dbReference>
<gene>
    <name evidence="2" type="ordered locus">Sbal_2881</name>
</gene>
<accession>A3D6K1</accession>
<dbReference type="InterPro" id="IPR029044">
    <property type="entry name" value="Nucleotide-diphossugar_trans"/>
</dbReference>
<dbReference type="RefSeq" id="WP_011847275.1">
    <property type="nucleotide sequence ID" value="NC_009052.1"/>
</dbReference>
<reference evidence="2 3" key="1">
    <citation type="submission" date="2007-02" db="EMBL/GenBank/DDBJ databases">
        <title>Complete sequence of chromosome of Shewanella baltica OS155.</title>
        <authorList>
            <consortium name="US DOE Joint Genome Institute"/>
            <person name="Copeland A."/>
            <person name="Lucas S."/>
            <person name="Lapidus A."/>
            <person name="Barry K."/>
            <person name="Detter J.C."/>
            <person name="Glavina del Rio T."/>
            <person name="Hammon N."/>
            <person name="Israni S."/>
            <person name="Dalin E."/>
            <person name="Tice H."/>
            <person name="Pitluck S."/>
            <person name="Sims D.R."/>
            <person name="Brettin T."/>
            <person name="Bruce D."/>
            <person name="Han C."/>
            <person name="Tapia R."/>
            <person name="Brainard J."/>
            <person name="Schmutz J."/>
            <person name="Larimer F."/>
            <person name="Land M."/>
            <person name="Hauser L."/>
            <person name="Kyrpides N."/>
            <person name="Mikhailova N."/>
            <person name="Brettar I."/>
            <person name="Klappenbach J."/>
            <person name="Konstantinidis K."/>
            <person name="Rodrigues J."/>
            <person name="Tiedje J."/>
            <person name="Richardson P."/>
        </authorList>
    </citation>
    <scope>NUCLEOTIDE SEQUENCE [LARGE SCALE GENOMIC DNA]</scope>
    <source>
        <strain evidence="3">OS155 / ATCC BAA-1091</strain>
    </source>
</reference>
<dbReference type="CAZy" id="GT2">
    <property type="family name" value="Glycosyltransferase Family 2"/>
</dbReference>
<keyword evidence="2" id="KW-0808">Transferase</keyword>
<organism evidence="2 3">
    <name type="scientific">Shewanella baltica (strain OS155 / ATCC BAA-1091)</name>
    <dbReference type="NCBI Taxonomy" id="325240"/>
    <lineage>
        <taxon>Bacteria</taxon>
        <taxon>Pseudomonadati</taxon>
        <taxon>Pseudomonadota</taxon>
        <taxon>Gammaproteobacteria</taxon>
        <taxon>Alteromonadales</taxon>
        <taxon>Shewanellaceae</taxon>
        <taxon>Shewanella</taxon>
    </lineage>
</organism>
<dbReference type="GO" id="GO:0016740">
    <property type="term" value="F:transferase activity"/>
    <property type="evidence" value="ECO:0007669"/>
    <property type="project" value="UniProtKB-KW"/>
</dbReference>
<evidence type="ECO:0000313" key="2">
    <source>
        <dbReference type="EMBL" id="ABN62364.1"/>
    </source>
</evidence>
<dbReference type="AlphaFoldDB" id="A3D6K1"/>
<name>A3D6K1_SHEB5</name>
<dbReference type="HOGENOM" id="CLU_025996_0_3_6"/>
<keyword evidence="3" id="KW-1185">Reference proteome</keyword>
<evidence type="ECO:0000313" key="3">
    <source>
        <dbReference type="Proteomes" id="UP000001557"/>
    </source>
</evidence>
<dbReference type="OrthoDB" id="9802649at2"/>
<dbReference type="Proteomes" id="UP000001557">
    <property type="component" value="Chromosome"/>
</dbReference>
<dbReference type="Gene3D" id="3.90.550.10">
    <property type="entry name" value="Spore Coat Polysaccharide Biosynthesis Protein SpsA, Chain A"/>
    <property type="match status" value="1"/>
</dbReference>
<dbReference type="InterPro" id="IPR050834">
    <property type="entry name" value="Glycosyltransf_2"/>
</dbReference>